<proteinExistence type="predicted"/>
<reference evidence="3" key="2">
    <citation type="submission" date="2015-06" db="UniProtKB">
        <authorList>
            <consortium name="EnsemblProtists"/>
        </authorList>
    </citation>
    <scope>IDENTIFICATION</scope>
    <source>
        <strain evidence="3">Emoy2</strain>
    </source>
</reference>
<evidence type="ECO:0000256" key="1">
    <source>
        <dbReference type="SAM" id="Phobius"/>
    </source>
</evidence>
<feature type="domain" description="N-acetyltransferase" evidence="2">
    <location>
        <begin position="109"/>
        <end position="251"/>
    </location>
</feature>
<dbReference type="EMBL" id="JH598005">
    <property type="status" value="NOT_ANNOTATED_CDS"/>
    <property type="molecule type" value="Genomic_DNA"/>
</dbReference>
<dbReference type="VEuPathDB" id="FungiDB:HpaG810909"/>
<dbReference type="EnsemblProtists" id="HpaT810909">
    <property type="protein sequence ID" value="HpaP810909"/>
    <property type="gene ID" value="HpaG810909"/>
</dbReference>
<name>M4BWK8_HYAAE</name>
<keyword evidence="1" id="KW-1133">Transmembrane helix</keyword>
<dbReference type="GO" id="GO:0008999">
    <property type="term" value="F:protein-N-terminal-alanine acetyltransferase activity"/>
    <property type="evidence" value="ECO:0007669"/>
    <property type="project" value="TreeGrafter"/>
</dbReference>
<evidence type="ECO:0000259" key="2">
    <source>
        <dbReference type="PROSITE" id="PS51186"/>
    </source>
</evidence>
<dbReference type="AlphaFoldDB" id="M4BWK8"/>
<dbReference type="Pfam" id="PF13302">
    <property type="entry name" value="Acetyltransf_3"/>
    <property type="match status" value="1"/>
</dbReference>
<protein>
    <recommendedName>
        <fullName evidence="2">N-acetyltransferase domain-containing protein</fullName>
    </recommendedName>
</protein>
<accession>M4BWK8</accession>
<dbReference type="PANTHER" id="PTHR43441:SF2">
    <property type="entry name" value="FAMILY ACETYLTRANSFERASE, PUTATIVE (AFU_ORTHOLOGUE AFUA_7G00850)-RELATED"/>
    <property type="match status" value="1"/>
</dbReference>
<sequence>MLTALVIIGIAAGATVFVGSLLAVFMLLRHGGSFDRMQKEAIGLPATLGEQKPLLYDELLEKAKTLSVRPEQLGADKVLEGNCVCVRDFSVLKDVADLFAASSGEQRGGIFRDVTYDADEMIWRYLPHGPFASIADFKRFYSTDEEGARHFVLMNRQSKQSIGMVTLGAHSPTDLRIEVMHLWLTPAFQNSAAMTESVLLMLKHLFDSRYRRVEWRCDGHNVRARRAAHSLGFTFEGVMRKHRIIKSCSCDTVVFAAVNSDWTVMREHLEHKLYQALLRDSGESDANKVE</sequence>
<organism evidence="3 4">
    <name type="scientific">Hyaloperonospora arabidopsidis (strain Emoy2)</name>
    <name type="common">Downy mildew agent</name>
    <name type="synonym">Peronospora arabidopsidis</name>
    <dbReference type="NCBI Taxonomy" id="559515"/>
    <lineage>
        <taxon>Eukaryota</taxon>
        <taxon>Sar</taxon>
        <taxon>Stramenopiles</taxon>
        <taxon>Oomycota</taxon>
        <taxon>Peronosporomycetes</taxon>
        <taxon>Peronosporales</taxon>
        <taxon>Peronosporaceae</taxon>
        <taxon>Hyaloperonospora</taxon>
    </lineage>
</organism>
<dbReference type="InterPro" id="IPR016181">
    <property type="entry name" value="Acyl_CoA_acyltransferase"/>
</dbReference>
<feature type="transmembrane region" description="Helical" evidence="1">
    <location>
        <begin position="6"/>
        <end position="28"/>
    </location>
</feature>
<evidence type="ECO:0000313" key="3">
    <source>
        <dbReference type="EnsemblProtists" id="HpaP810909"/>
    </source>
</evidence>
<dbReference type="SUPFAM" id="SSF55729">
    <property type="entry name" value="Acyl-CoA N-acyltransferases (Nat)"/>
    <property type="match status" value="1"/>
</dbReference>
<dbReference type="PROSITE" id="PS51186">
    <property type="entry name" value="GNAT"/>
    <property type="match status" value="1"/>
</dbReference>
<dbReference type="eggNOG" id="ENOG502RYT8">
    <property type="taxonomic scope" value="Eukaryota"/>
</dbReference>
<dbReference type="InterPro" id="IPR000182">
    <property type="entry name" value="GNAT_dom"/>
</dbReference>
<evidence type="ECO:0000313" key="4">
    <source>
        <dbReference type="Proteomes" id="UP000011713"/>
    </source>
</evidence>
<dbReference type="OMA" id="DADEMIW"/>
<keyword evidence="1" id="KW-0472">Membrane</keyword>
<dbReference type="GO" id="GO:1990189">
    <property type="term" value="F:protein N-terminal-serine acetyltransferase activity"/>
    <property type="evidence" value="ECO:0007669"/>
    <property type="project" value="TreeGrafter"/>
</dbReference>
<reference evidence="4" key="1">
    <citation type="journal article" date="2010" name="Science">
        <title>Signatures of adaptation to obligate biotrophy in the Hyaloperonospora arabidopsidis genome.</title>
        <authorList>
            <person name="Baxter L."/>
            <person name="Tripathy S."/>
            <person name="Ishaque N."/>
            <person name="Boot N."/>
            <person name="Cabral A."/>
            <person name="Kemen E."/>
            <person name="Thines M."/>
            <person name="Ah-Fong A."/>
            <person name="Anderson R."/>
            <person name="Badejoko W."/>
            <person name="Bittner-Eddy P."/>
            <person name="Boore J.L."/>
            <person name="Chibucos M.C."/>
            <person name="Coates M."/>
            <person name="Dehal P."/>
            <person name="Delehaunty K."/>
            <person name="Dong S."/>
            <person name="Downton P."/>
            <person name="Dumas B."/>
            <person name="Fabro G."/>
            <person name="Fronick C."/>
            <person name="Fuerstenberg S.I."/>
            <person name="Fulton L."/>
            <person name="Gaulin E."/>
            <person name="Govers F."/>
            <person name="Hughes L."/>
            <person name="Humphray S."/>
            <person name="Jiang R.H."/>
            <person name="Judelson H."/>
            <person name="Kamoun S."/>
            <person name="Kyung K."/>
            <person name="Meijer H."/>
            <person name="Minx P."/>
            <person name="Morris P."/>
            <person name="Nelson J."/>
            <person name="Phuntumart V."/>
            <person name="Qutob D."/>
            <person name="Rehmany A."/>
            <person name="Rougon-Cardoso A."/>
            <person name="Ryden P."/>
            <person name="Torto-Alalibo T."/>
            <person name="Studholme D."/>
            <person name="Wang Y."/>
            <person name="Win J."/>
            <person name="Wood J."/>
            <person name="Clifton S.W."/>
            <person name="Rogers J."/>
            <person name="Van den Ackerveken G."/>
            <person name="Jones J.D."/>
            <person name="McDowell J.M."/>
            <person name="Beynon J."/>
            <person name="Tyler B.M."/>
        </authorList>
    </citation>
    <scope>NUCLEOTIDE SEQUENCE [LARGE SCALE GENOMIC DNA]</scope>
    <source>
        <strain evidence="4">Emoy2</strain>
    </source>
</reference>
<keyword evidence="1" id="KW-0812">Transmembrane</keyword>
<dbReference type="Proteomes" id="UP000011713">
    <property type="component" value="Unassembled WGS sequence"/>
</dbReference>
<dbReference type="InParanoid" id="M4BWK8"/>
<dbReference type="Gene3D" id="3.40.630.30">
    <property type="match status" value="1"/>
</dbReference>
<dbReference type="HOGENOM" id="CLU_013985_1_2_1"/>
<dbReference type="InterPro" id="IPR051908">
    <property type="entry name" value="Ribosomal_N-acetyltransferase"/>
</dbReference>
<dbReference type="PANTHER" id="PTHR43441">
    <property type="entry name" value="RIBOSOMAL-PROTEIN-SERINE ACETYLTRANSFERASE"/>
    <property type="match status" value="1"/>
</dbReference>
<keyword evidence="4" id="KW-1185">Reference proteome</keyword>
<dbReference type="STRING" id="559515.M4BWK8"/>